<proteinExistence type="predicted"/>
<evidence type="ECO:0000313" key="1">
    <source>
        <dbReference type="EMBL" id="DAD74754.1"/>
    </source>
</evidence>
<accession>A0A8S5LXV8</accession>
<protein>
    <submittedName>
        <fullName evidence="1">Uncharacterized protein</fullName>
    </submittedName>
</protein>
<reference evidence="1" key="1">
    <citation type="journal article" date="2021" name="Proc. Natl. Acad. Sci. U.S.A.">
        <title>A Catalog of Tens of Thousands of Viruses from Human Metagenomes Reveals Hidden Associations with Chronic Diseases.</title>
        <authorList>
            <person name="Tisza M.J."/>
            <person name="Buck C.B."/>
        </authorList>
    </citation>
    <scope>NUCLEOTIDE SEQUENCE</scope>
    <source>
        <strain evidence="1">CtRQZ5</strain>
    </source>
</reference>
<organism evidence="1">
    <name type="scientific">CrAss-like virus sp. ctRQZ5</name>
    <dbReference type="NCBI Taxonomy" id="2826824"/>
    <lineage>
        <taxon>Viruses</taxon>
        <taxon>Duplodnaviria</taxon>
        <taxon>Heunggongvirae</taxon>
        <taxon>Uroviricota</taxon>
        <taxon>Caudoviricetes</taxon>
        <taxon>Crassvirales</taxon>
    </lineage>
</organism>
<dbReference type="EMBL" id="BK014764">
    <property type="protein sequence ID" value="DAD74754.1"/>
    <property type="molecule type" value="Genomic_DNA"/>
</dbReference>
<sequence>MQNRLFAANVTNNTWIPEDEDGNDYDARAYRANSEGSV</sequence>
<name>A0A8S5LXV8_9CAUD</name>